<evidence type="ECO:0000256" key="3">
    <source>
        <dbReference type="SAM" id="SignalP"/>
    </source>
</evidence>
<evidence type="ECO:0000313" key="6">
    <source>
        <dbReference type="Proteomes" id="UP000826195"/>
    </source>
</evidence>
<feature type="domain" description="Lipocalin/cytosolic fatty-acid binding" evidence="4">
    <location>
        <begin position="73"/>
        <end position="194"/>
    </location>
</feature>
<dbReference type="GO" id="GO:0006629">
    <property type="term" value="P:lipid metabolic process"/>
    <property type="evidence" value="ECO:0007669"/>
    <property type="project" value="TreeGrafter"/>
</dbReference>
<dbReference type="PANTHER" id="PTHR10612:SF11">
    <property type="entry name" value="KARL, ISOFORM A"/>
    <property type="match status" value="1"/>
</dbReference>
<feature type="chain" id="PRO_5043619536" description="Lipocalin/cytosolic fatty-acid binding domain-containing protein" evidence="3">
    <location>
        <begin position="17"/>
        <end position="358"/>
    </location>
</feature>
<dbReference type="Proteomes" id="UP000826195">
    <property type="component" value="Unassembled WGS sequence"/>
</dbReference>
<accession>A0AAV7IRD3</accession>
<evidence type="ECO:0000256" key="1">
    <source>
        <dbReference type="ARBA" id="ARBA00023157"/>
    </source>
</evidence>
<dbReference type="AlphaFoldDB" id="A0AAV7IRD3"/>
<dbReference type="Pfam" id="PF00061">
    <property type="entry name" value="Lipocalin"/>
    <property type="match status" value="1"/>
</dbReference>
<feature type="signal peptide" evidence="3">
    <location>
        <begin position="1"/>
        <end position="16"/>
    </location>
</feature>
<dbReference type="SUPFAM" id="SSF50814">
    <property type="entry name" value="Lipocalins"/>
    <property type="match status" value="2"/>
</dbReference>
<evidence type="ECO:0000313" key="5">
    <source>
        <dbReference type="EMBL" id="KAH0567318.1"/>
    </source>
</evidence>
<protein>
    <recommendedName>
        <fullName evidence="4">Lipocalin/cytosolic fatty-acid binding domain-containing protein</fullName>
    </recommendedName>
</protein>
<keyword evidence="3" id="KW-0732">Signal</keyword>
<comment type="caution">
    <text evidence="5">The sequence shown here is derived from an EMBL/GenBank/DDBJ whole genome shotgun (WGS) entry which is preliminary data.</text>
</comment>
<dbReference type="PANTHER" id="PTHR10612">
    <property type="entry name" value="APOLIPOPROTEIN D"/>
    <property type="match status" value="1"/>
</dbReference>
<feature type="region of interest" description="Disordered" evidence="2">
    <location>
        <begin position="23"/>
        <end position="54"/>
    </location>
</feature>
<dbReference type="GO" id="GO:0031409">
    <property type="term" value="F:pigment binding"/>
    <property type="evidence" value="ECO:0007669"/>
    <property type="project" value="InterPro"/>
</dbReference>
<evidence type="ECO:0000259" key="4">
    <source>
        <dbReference type="Pfam" id="PF00061"/>
    </source>
</evidence>
<name>A0AAV7IRD3_COTGL</name>
<gene>
    <name evidence="5" type="ORF">KQX54_008390</name>
</gene>
<dbReference type="CDD" id="cd00301">
    <property type="entry name" value="lipocalin_FABP"/>
    <property type="match status" value="1"/>
</dbReference>
<evidence type="ECO:0000256" key="2">
    <source>
        <dbReference type="SAM" id="MobiDB-lite"/>
    </source>
</evidence>
<dbReference type="InterPro" id="IPR000566">
    <property type="entry name" value="Lipocln_cytosolic_FA-bd_dom"/>
</dbReference>
<dbReference type="InterPro" id="IPR003057">
    <property type="entry name" value="Invtbrt_color"/>
</dbReference>
<dbReference type="Gene3D" id="2.40.128.20">
    <property type="match status" value="2"/>
</dbReference>
<dbReference type="InterPro" id="IPR012674">
    <property type="entry name" value="Calycin"/>
</dbReference>
<dbReference type="EMBL" id="JAHXZJ010000001">
    <property type="protein sequence ID" value="KAH0567318.1"/>
    <property type="molecule type" value="Genomic_DNA"/>
</dbReference>
<dbReference type="GO" id="GO:0005737">
    <property type="term" value="C:cytoplasm"/>
    <property type="evidence" value="ECO:0007669"/>
    <property type="project" value="TreeGrafter"/>
</dbReference>
<sequence length="358" mass="40652">MLTAPILLWLIAGALATNYNGSPSSGGSSSAGASSSASASSHAQSSSHVKPKHPDCGPCPCIKVNPIDFHKMSGSWYEIQRSKNNYDNSDRCYKLTWSKPYGNHSTLTYKSRSNIKHATNTMISTVHSNDQGTGFTYRLPTLGSIFKEHLILDTDYKNYAIVYSCEMHGKKHYEFGWAFSRKQKPSCDIEKIKQRAYAKYNLTVPDMYAGEWREYSRSENLWSNDVRCSTSFFEKPDQNGVATMYITGLPTIGGDNSTLIGKAFTNDHNLGITFHFPVLGLMYREYWILETDYENYCICWTCENRGSFYVTGSYVFTREKIPKINVEQIAEEVYNKYSLPLRPTVKIDQNNCPNIWNI</sequence>
<reference evidence="5 6" key="1">
    <citation type="journal article" date="2021" name="J. Hered.">
        <title>A chromosome-level genome assembly of the parasitoid wasp, Cotesia glomerata (Hymenoptera: Braconidae).</title>
        <authorList>
            <person name="Pinto B.J."/>
            <person name="Weis J.J."/>
            <person name="Gamble T."/>
            <person name="Ode P.J."/>
            <person name="Paul R."/>
            <person name="Zaspel J.M."/>
        </authorList>
    </citation>
    <scope>NUCLEOTIDE SEQUENCE [LARGE SCALE GENOMIC DNA]</scope>
    <source>
        <strain evidence="5">CgM1</strain>
    </source>
</reference>
<keyword evidence="6" id="KW-1185">Reference proteome</keyword>
<dbReference type="PRINTS" id="PR01273">
    <property type="entry name" value="INVTBRTCOLOR"/>
</dbReference>
<keyword evidence="1" id="KW-1015">Disulfide bond</keyword>
<organism evidence="5 6">
    <name type="scientific">Cotesia glomerata</name>
    <name type="common">Lepidopteran parasitic wasp</name>
    <name type="synonym">Apanteles glomeratus</name>
    <dbReference type="NCBI Taxonomy" id="32391"/>
    <lineage>
        <taxon>Eukaryota</taxon>
        <taxon>Metazoa</taxon>
        <taxon>Ecdysozoa</taxon>
        <taxon>Arthropoda</taxon>
        <taxon>Hexapoda</taxon>
        <taxon>Insecta</taxon>
        <taxon>Pterygota</taxon>
        <taxon>Neoptera</taxon>
        <taxon>Endopterygota</taxon>
        <taxon>Hymenoptera</taxon>
        <taxon>Apocrita</taxon>
        <taxon>Ichneumonoidea</taxon>
        <taxon>Braconidae</taxon>
        <taxon>Microgastrinae</taxon>
        <taxon>Cotesia</taxon>
    </lineage>
</organism>
<feature type="compositionally biased region" description="Low complexity" evidence="2">
    <location>
        <begin position="23"/>
        <end position="47"/>
    </location>
</feature>
<dbReference type="GO" id="GO:0000302">
    <property type="term" value="P:response to reactive oxygen species"/>
    <property type="evidence" value="ECO:0007669"/>
    <property type="project" value="TreeGrafter"/>
</dbReference>
<proteinExistence type="predicted"/>